<dbReference type="EMBL" id="LAZR01002355">
    <property type="protein sequence ID" value="KKN31119.1"/>
    <property type="molecule type" value="Genomic_DNA"/>
</dbReference>
<protein>
    <submittedName>
        <fullName evidence="2">Uncharacterized protein</fullName>
    </submittedName>
</protein>
<feature type="transmembrane region" description="Helical" evidence="1">
    <location>
        <begin position="6"/>
        <end position="25"/>
    </location>
</feature>
<keyword evidence="1" id="KW-0812">Transmembrane</keyword>
<keyword evidence="1" id="KW-1133">Transmembrane helix</keyword>
<gene>
    <name evidence="2" type="ORF">LCGC14_0827270</name>
</gene>
<organism evidence="2">
    <name type="scientific">marine sediment metagenome</name>
    <dbReference type="NCBI Taxonomy" id="412755"/>
    <lineage>
        <taxon>unclassified sequences</taxon>
        <taxon>metagenomes</taxon>
        <taxon>ecological metagenomes</taxon>
    </lineage>
</organism>
<accession>A0A0F9PLR4</accession>
<reference evidence="2" key="1">
    <citation type="journal article" date="2015" name="Nature">
        <title>Complex archaea that bridge the gap between prokaryotes and eukaryotes.</title>
        <authorList>
            <person name="Spang A."/>
            <person name="Saw J.H."/>
            <person name="Jorgensen S.L."/>
            <person name="Zaremba-Niedzwiedzka K."/>
            <person name="Martijn J."/>
            <person name="Lind A.E."/>
            <person name="van Eijk R."/>
            <person name="Schleper C."/>
            <person name="Guy L."/>
            <person name="Ettema T.J."/>
        </authorList>
    </citation>
    <scope>NUCLEOTIDE SEQUENCE</scope>
</reference>
<dbReference type="AlphaFoldDB" id="A0A0F9PLR4"/>
<proteinExistence type="predicted"/>
<evidence type="ECO:0000313" key="2">
    <source>
        <dbReference type="EMBL" id="KKN31119.1"/>
    </source>
</evidence>
<sequence length="41" mass="4481">MHFDLITGTILVVGLVIAGLLYVGLHTDLVGDVSEREKEEK</sequence>
<name>A0A0F9PLR4_9ZZZZ</name>
<evidence type="ECO:0000256" key="1">
    <source>
        <dbReference type="SAM" id="Phobius"/>
    </source>
</evidence>
<comment type="caution">
    <text evidence="2">The sequence shown here is derived from an EMBL/GenBank/DDBJ whole genome shotgun (WGS) entry which is preliminary data.</text>
</comment>
<keyword evidence="1" id="KW-0472">Membrane</keyword>